<dbReference type="PANTHER" id="PTHR22946:SF12">
    <property type="entry name" value="CONIDIAL PIGMENT BIOSYNTHESIS PROTEIN AYG1 (AFU_ORTHOLOGUE AFUA_2G17550)"/>
    <property type="match status" value="1"/>
</dbReference>
<proteinExistence type="inferred from homology"/>
<dbReference type="Proteomes" id="UP000056109">
    <property type="component" value="Chromosome I"/>
</dbReference>
<dbReference type="AlphaFoldDB" id="A0A0U5EYN4"/>
<protein>
    <recommendedName>
        <fullName evidence="2">AB hydrolase-1 domain-containing protein</fullName>
    </recommendedName>
</protein>
<dbReference type="PANTHER" id="PTHR22946">
    <property type="entry name" value="DIENELACTONE HYDROLASE DOMAIN-CONTAINING PROTEIN-RELATED"/>
    <property type="match status" value="1"/>
</dbReference>
<keyword evidence="4" id="KW-1185">Reference proteome</keyword>
<dbReference type="SUPFAM" id="SSF53474">
    <property type="entry name" value="alpha/beta-Hydrolases"/>
    <property type="match status" value="1"/>
</dbReference>
<dbReference type="PATRIC" id="fig|446692.3.peg.3666"/>
<dbReference type="InterPro" id="IPR029058">
    <property type="entry name" value="AB_hydrolase_fold"/>
</dbReference>
<dbReference type="Pfam" id="PF12697">
    <property type="entry name" value="Abhydrolase_6"/>
    <property type="match status" value="1"/>
</dbReference>
<organism evidence="3 4">
    <name type="scientific">Acetobacter senegalensis</name>
    <dbReference type="NCBI Taxonomy" id="446692"/>
    <lineage>
        <taxon>Bacteria</taxon>
        <taxon>Pseudomonadati</taxon>
        <taxon>Pseudomonadota</taxon>
        <taxon>Alphaproteobacteria</taxon>
        <taxon>Acetobacterales</taxon>
        <taxon>Acetobacteraceae</taxon>
        <taxon>Acetobacter</taxon>
    </lineage>
</organism>
<dbReference type="Gene3D" id="1.20.1440.110">
    <property type="entry name" value="acylaminoacyl peptidase"/>
    <property type="match status" value="1"/>
</dbReference>
<dbReference type="EMBL" id="LN606600">
    <property type="protein sequence ID" value="CEF42687.1"/>
    <property type="molecule type" value="Genomic_DNA"/>
</dbReference>
<comment type="similarity">
    <text evidence="1">Belongs to the AB hydrolase superfamily. FUS2 hydrolase family.</text>
</comment>
<gene>
    <name evidence="3" type="ORF">ASN_3456</name>
</gene>
<evidence type="ECO:0000313" key="3">
    <source>
        <dbReference type="EMBL" id="CEF42687.1"/>
    </source>
</evidence>
<name>A0A0U5EYN4_9PROT</name>
<reference evidence="4" key="1">
    <citation type="submission" date="2014-09" db="EMBL/GenBank/DDBJ databases">
        <authorList>
            <person name="Illeghems K.G."/>
        </authorList>
    </citation>
    <scope>NUCLEOTIDE SEQUENCE [LARGE SCALE GENOMIC DNA]</scope>
    <source>
        <strain evidence="4">108B</strain>
    </source>
</reference>
<sequence>MPQYSLSKYLVENQTVLQKALQRMTEKSNIPVRSDATDYGVSRFFRNQTFHFQTLRALNDIAANGADLNEVLTAISTIPDGDTNAWFGAFSSLAMRTEDRIRACADPLSNGYAWLRAHNYWRTAEFLLRSDDPRRKNTWTREIAAFDNGLKLAGIAHERFTIPYEAGCLRGILYPGPDGWQKKPLIVLVGGYDSTLEELYFVLAKAAHDRGYGVLTYEGPGQGGVLREYGLTFTPEWEKPTAAILDYFEATQFRPEEIVLVGMSMGGYLAPRAAAFDPRITGIVAYDVLFDMGSIAERYATLAQNPDASKNPDLVWAVDNALWTLGVRTLPEAVEAIRPYTLQDVAAKITADVLILVGEHDHFIPASQADDFSKACTAAKSVETVTFDTLSGGAEHCQLGAQTLWHAAFFSWMIRKFS</sequence>
<feature type="domain" description="AB hydrolase-1" evidence="2">
    <location>
        <begin position="186"/>
        <end position="368"/>
    </location>
</feature>
<dbReference type="InterPro" id="IPR050261">
    <property type="entry name" value="FrsA_esterase"/>
</dbReference>
<evidence type="ECO:0000256" key="1">
    <source>
        <dbReference type="ARBA" id="ARBA00038115"/>
    </source>
</evidence>
<accession>A0A0U5EYN4</accession>
<dbReference type="InterPro" id="IPR000073">
    <property type="entry name" value="AB_hydrolase_1"/>
</dbReference>
<evidence type="ECO:0000259" key="2">
    <source>
        <dbReference type="Pfam" id="PF12697"/>
    </source>
</evidence>
<dbReference type="Gene3D" id="3.40.50.1820">
    <property type="entry name" value="alpha/beta hydrolase"/>
    <property type="match status" value="1"/>
</dbReference>
<dbReference type="KEGG" id="asz:ASN_3456"/>
<evidence type="ECO:0000313" key="4">
    <source>
        <dbReference type="Proteomes" id="UP000056109"/>
    </source>
</evidence>